<dbReference type="Gene3D" id="2.170.150.40">
    <property type="entry name" value="Domain of unknown function (DUF427)"/>
    <property type="match status" value="1"/>
</dbReference>
<dbReference type="InterPro" id="IPR038694">
    <property type="entry name" value="DUF427_sf"/>
</dbReference>
<protein>
    <submittedName>
        <fullName evidence="2">DUF427 domain-containing protein</fullName>
    </submittedName>
</protein>
<sequence>MFGPRRIEPASGQESVWDYPRPPRLEPVAARLRVVFGGETIADSNSGYRVLETSHPPVYYIPQADIRMDVMRPAPGSSWCEFKGEASYWSIEAGGRRSENAAWSYPTPSPAFAPIAGHLAFYASRVDECFVGDERVQPQDGDFYGGWITSQVVGPFKGGPGTRGW</sequence>
<dbReference type="PANTHER" id="PTHR43058">
    <property type="entry name" value="SLR0655 PROTEIN"/>
    <property type="match status" value="1"/>
</dbReference>
<reference evidence="2" key="1">
    <citation type="submission" date="2020-07" db="EMBL/GenBank/DDBJ databases">
        <title>Huge and variable diversity of episymbiotic CPR bacteria and DPANN archaea in groundwater ecosystems.</title>
        <authorList>
            <person name="He C.Y."/>
            <person name="Keren R."/>
            <person name="Whittaker M."/>
            <person name="Farag I.F."/>
            <person name="Doudna J."/>
            <person name="Cate J.H.D."/>
            <person name="Banfield J.F."/>
        </authorList>
    </citation>
    <scope>NUCLEOTIDE SEQUENCE</scope>
    <source>
        <strain evidence="2">NC_groundwater_1818_Pr3_B-0.1um_66_35</strain>
    </source>
</reference>
<proteinExistence type="predicted"/>
<dbReference type="Proteomes" id="UP000782519">
    <property type="component" value="Unassembled WGS sequence"/>
</dbReference>
<gene>
    <name evidence="2" type="ORF">HZA66_04885</name>
</gene>
<organism evidence="2 3">
    <name type="scientific">Rhodopseudomonas palustris</name>
    <dbReference type="NCBI Taxonomy" id="1076"/>
    <lineage>
        <taxon>Bacteria</taxon>
        <taxon>Pseudomonadati</taxon>
        <taxon>Pseudomonadota</taxon>
        <taxon>Alphaproteobacteria</taxon>
        <taxon>Hyphomicrobiales</taxon>
        <taxon>Nitrobacteraceae</taxon>
        <taxon>Rhodopseudomonas</taxon>
    </lineage>
</organism>
<dbReference type="InterPro" id="IPR007361">
    <property type="entry name" value="DUF427"/>
</dbReference>
<comment type="caution">
    <text evidence="2">The sequence shown here is derived from an EMBL/GenBank/DDBJ whole genome shotgun (WGS) entry which is preliminary data.</text>
</comment>
<name>A0A933RV27_RHOPL</name>
<dbReference type="EMBL" id="JACRJB010000014">
    <property type="protein sequence ID" value="MBI5128754.1"/>
    <property type="molecule type" value="Genomic_DNA"/>
</dbReference>
<dbReference type="Pfam" id="PF04248">
    <property type="entry name" value="NTP_transf_9"/>
    <property type="match status" value="1"/>
</dbReference>
<dbReference type="AlphaFoldDB" id="A0A933RV27"/>
<dbReference type="PANTHER" id="PTHR43058:SF1">
    <property type="entry name" value="DUF427 DOMAIN-CONTAINING PROTEIN"/>
    <property type="match status" value="1"/>
</dbReference>
<accession>A0A933RV27</accession>
<evidence type="ECO:0000259" key="1">
    <source>
        <dbReference type="Pfam" id="PF04248"/>
    </source>
</evidence>
<feature type="domain" description="DUF427" evidence="1">
    <location>
        <begin position="33"/>
        <end position="123"/>
    </location>
</feature>
<evidence type="ECO:0000313" key="3">
    <source>
        <dbReference type="Proteomes" id="UP000782519"/>
    </source>
</evidence>
<evidence type="ECO:0000313" key="2">
    <source>
        <dbReference type="EMBL" id="MBI5128754.1"/>
    </source>
</evidence>